<evidence type="ECO:0000313" key="4">
    <source>
        <dbReference type="Proteomes" id="UP001432062"/>
    </source>
</evidence>
<evidence type="ECO:0000259" key="2">
    <source>
        <dbReference type="Pfam" id="PF14280"/>
    </source>
</evidence>
<feature type="domain" description="DUF4365" evidence="2">
    <location>
        <begin position="20"/>
        <end position="139"/>
    </location>
</feature>
<feature type="region of interest" description="Disordered" evidence="1">
    <location>
        <begin position="422"/>
        <end position="441"/>
    </location>
</feature>
<protein>
    <submittedName>
        <fullName evidence="3">DUF4365 domain-containing protein</fullName>
    </submittedName>
</protein>
<dbReference type="Proteomes" id="UP001432062">
    <property type="component" value="Chromosome"/>
</dbReference>
<reference evidence="3" key="1">
    <citation type="submission" date="2022-10" db="EMBL/GenBank/DDBJ databases">
        <title>The complete genomes of actinobacterial strains from the NBC collection.</title>
        <authorList>
            <person name="Joergensen T.S."/>
            <person name="Alvarez Arevalo M."/>
            <person name="Sterndorff E.B."/>
            <person name="Faurdal D."/>
            <person name="Vuksanovic O."/>
            <person name="Mourched A.-S."/>
            <person name="Charusanti P."/>
            <person name="Shaw S."/>
            <person name="Blin K."/>
            <person name="Weber T."/>
        </authorList>
    </citation>
    <scope>NUCLEOTIDE SEQUENCE</scope>
    <source>
        <strain evidence="3">NBC_01482</strain>
    </source>
</reference>
<dbReference type="InterPro" id="IPR025375">
    <property type="entry name" value="DUF4365"/>
</dbReference>
<keyword evidence="4" id="KW-1185">Reference proteome</keyword>
<sequence length="460" mass="52866">MSRRGPKKITDSQHKGDGGIGLIHMLIYEMGHVWHDRVVDAGIDGSIELRDPSTGEMSNRHIMVQSKASDIPFSGESDDGFWYLCDDEDIEYWMKADQPVILICSHPKERKAWWVHVQPWFEVPVNRASRRIDFNKATQEFVGDFTGRLFAIVDPHGVAHTPAAERKTERLLSNLLPVDVPDLLYVAKTKHTRPGAVYAVQKESGLRFRSDFVLKGGRIYMWAPPEGTALETVPSGEVKQMPFGELADGDADAHRLAVWLLKAALRQDLRDDCRWNNLRKFLHFRATIDLSERRIVSMSGRERLVFKGYYQHRDDPSRPAFYRHAALRTHFSFTDGQWYCELLPDYYFSDDGYQEFKFADKSLAKMKRIEKNQARLSETLMWVSFLMGEAAPDLFYEPPERILDFGEPITFELDRGITDKHWTTPSDKSDTNDDADLVDSGSADDQMLFAADDFDEEEDL</sequence>
<accession>A0ABZ1YMF5</accession>
<proteinExistence type="predicted"/>
<dbReference type="EMBL" id="CP109441">
    <property type="protein sequence ID" value="WUV43161.1"/>
    <property type="molecule type" value="Genomic_DNA"/>
</dbReference>
<evidence type="ECO:0000256" key="1">
    <source>
        <dbReference type="SAM" id="MobiDB-lite"/>
    </source>
</evidence>
<dbReference type="RefSeq" id="WP_329405698.1">
    <property type="nucleotide sequence ID" value="NZ_CP109441.1"/>
</dbReference>
<gene>
    <name evidence="3" type="ORF">OG563_28495</name>
</gene>
<feature type="compositionally biased region" description="Basic and acidic residues" evidence="1">
    <location>
        <begin position="422"/>
        <end position="431"/>
    </location>
</feature>
<organism evidence="3 4">
    <name type="scientific">Nocardia vinacea</name>
    <dbReference type="NCBI Taxonomy" id="96468"/>
    <lineage>
        <taxon>Bacteria</taxon>
        <taxon>Bacillati</taxon>
        <taxon>Actinomycetota</taxon>
        <taxon>Actinomycetes</taxon>
        <taxon>Mycobacteriales</taxon>
        <taxon>Nocardiaceae</taxon>
        <taxon>Nocardia</taxon>
    </lineage>
</organism>
<name>A0ABZ1YMF5_9NOCA</name>
<dbReference type="Pfam" id="PF14280">
    <property type="entry name" value="DUF4365"/>
    <property type="match status" value="1"/>
</dbReference>
<evidence type="ECO:0000313" key="3">
    <source>
        <dbReference type="EMBL" id="WUV43161.1"/>
    </source>
</evidence>